<evidence type="ECO:0000256" key="4">
    <source>
        <dbReference type="ARBA" id="ARBA00022617"/>
    </source>
</evidence>
<keyword evidence="8 12" id="KW-1133">Transmembrane helix</keyword>
<feature type="domain" description="Cytochrome b561" evidence="13">
    <location>
        <begin position="17"/>
        <end position="224"/>
    </location>
</feature>
<dbReference type="InterPro" id="IPR045150">
    <property type="entry name" value="CYB561D1/2"/>
</dbReference>
<organism evidence="14 15">
    <name type="scientific">Drosophila mauritiana</name>
    <name type="common">Fruit fly</name>
    <dbReference type="NCBI Taxonomy" id="7226"/>
    <lineage>
        <taxon>Eukaryota</taxon>
        <taxon>Metazoa</taxon>
        <taxon>Ecdysozoa</taxon>
        <taxon>Arthropoda</taxon>
        <taxon>Hexapoda</taxon>
        <taxon>Insecta</taxon>
        <taxon>Pterygota</taxon>
        <taxon>Neoptera</taxon>
        <taxon>Endopterygota</taxon>
        <taxon>Diptera</taxon>
        <taxon>Brachycera</taxon>
        <taxon>Muscomorpha</taxon>
        <taxon>Ephydroidea</taxon>
        <taxon>Drosophilidae</taxon>
        <taxon>Drosophila</taxon>
        <taxon>Sophophora</taxon>
    </lineage>
</organism>
<evidence type="ECO:0000256" key="3">
    <source>
        <dbReference type="ARBA" id="ARBA00022448"/>
    </source>
</evidence>
<feature type="transmembrane region" description="Helical" evidence="12">
    <location>
        <begin position="162"/>
        <end position="183"/>
    </location>
</feature>
<evidence type="ECO:0000256" key="10">
    <source>
        <dbReference type="ARBA" id="ARBA00023136"/>
    </source>
</evidence>
<dbReference type="PANTHER" id="PTHR15422">
    <property type="entry name" value="OS05G0565100 PROTEIN"/>
    <property type="match status" value="1"/>
</dbReference>
<evidence type="ECO:0000256" key="8">
    <source>
        <dbReference type="ARBA" id="ARBA00022989"/>
    </source>
</evidence>
<keyword evidence="14" id="KW-1185">Reference proteome</keyword>
<dbReference type="GO" id="GO:0046872">
    <property type="term" value="F:metal ion binding"/>
    <property type="evidence" value="ECO:0007669"/>
    <property type="project" value="UniProtKB-KW"/>
</dbReference>
<keyword evidence="6" id="KW-0479">Metal-binding</keyword>
<keyword evidence="7" id="KW-0249">Electron transport</keyword>
<dbReference type="EC" id="7.2.1.3" evidence="11"/>
<feature type="transmembrane region" description="Helical" evidence="12">
    <location>
        <begin position="126"/>
        <end position="150"/>
    </location>
</feature>
<protein>
    <recommendedName>
        <fullName evidence="11">ascorbate ferrireductase (transmembrane)</fullName>
        <ecNumber evidence="11">7.2.1.3</ecNumber>
    </recommendedName>
</protein>
<evidence type="ECO:0000256" key="9">
    <source>
        <dbReference type="ARBA" id="ARBA00023004"/>
    </source>
</evidence>
<evidence type="ECO:0000313" key="15">
    <source>
        <dbReference type="RefSeq" id="XP_033174140.1"/>
    </source>
</evidence>
<dbReference type="InterPro" id="IPR006593">
    <property type="entry name" value="Cyt_b561/ferric_Rdtase_TM"/>
</dbReference>
<feature type="transmembrane region" description="Helical" evidence="12">
    <location>
        <begin position="12"/>
        <end position="35"/>
    </location>
</feature>
<keyword evidence="10 12" id="KW-0472">Membrane</keyword>
<dbReference type="PANTHER" id="PTHR15422:SF43">
    <property type="entry name" value="ASCORBATE FERRIREDUCTASE (TRANSMEMBRANE)"/>
    <property type="match status" value="1"/>
</dbReference>
<dbReference type="Proteomes" id="UP000515162">
    <property type="component" value="Chromosome 2L"/>
</dbReference>
<comment type="cofactor">
    <cofactor evidence="1">
        <name>heme b</name>
        <dbReference type="ChEBI" id="CHEBI:60344"/>
    </cofactor>
</comment>
<sequence length="239" mass="26495">MATAELQGSYGGLYFGFCTLISHVLLAGITAAIVYKCLVLKLVHTAGHAFYCTIGFVFFMGEALLVRNSAYLESSLGPLNLNRLHAVLGLLAFLVGVGGIGIKTWQKLERKREDPNATVRHFKSNHAFYGIIGCALLLGSVLSGLPLYFINGGFALKMFHRFFGLSGFLALMVSQMFGYNTGFGRRQWKAHHQKLFKFFTFIATITTANYEFRRFVRDVAGLATDYFIGSDATEAREDL</sequence>
<dbReference type="Gene3D" id="1.20.120.1770">
    <property type="match status" value="1"/>
</dbReference>
<comment type="subcellular location">
    <subcellularLocation>
        <location evidence="2">Membrane</location>
        <topology evidence="2">Multi-pass membrane protein</topology>
    </subcellularLocation>
</comment>
<dbReference type="SMART" id="SM00665">
    <property type="entry name" value="B561"/>
    <property type="match status" value="1"/>
</dbReference>
<dbReference type="GO" id="GO:0016020">
    <property type="term" value="C:membrane"/>
    <property type="evidence" value="ECO:0007669"/>
    <property type="project" value="UniProtKB-SubCell"/>
</dbReference>
<dbReference type="GO" id="GO:0140571">
    <property type="term" value="F:transmembrane ascorbate ferrireductase activity"/>
    <property type="evidence" value="ECO:0007669"/>
    <property type="project" value="UniProtKB-EC"/>
</dbReference>
<evidence type="ECO:0000256" key="6">
    <source>
        <dbReference type="ARBA" id="ARBA00022723"/>
    </source>
</evidence>
<dbReference type="AlphaFoldDB" id="A0A6P8KUT2"/>
<evidence type="ECO:0000256" key="5">
    <source>
        <dbReference type="ARBA" id="ARBA00022692"/>
    </source>
</evidence>
<name>A0A6P8KUT2_DROMA</name>
<feature type="transmembrane region" description="Helical" evidence="12">
    <location>
        <begin position="47"/>
        <end position="66"/>
    </location>
</feature>
<dbReference type="RefSeq" id="XP_033174140.1">
    <property type="nucleotide sequence ID" value="XM_033318249.1"/>
</dbReference>
<gene>
    <name evidence="15" type="primary">LOC117151035</name>
</gene>
<evidence type="ECO:0000256" key="1">
    <source>
        <dbReference type="ARBA" id="ARBA00001970"/>
    </source>
</evidence>
<feature type="transmembrane region" description="Helical" evidence="12">
    <location>
        <begin position="86"/>
        <end position="105"/>
    </location>
</feature>
<dbReference type="PROSITE" id="PS50939">
    <property type="entry name" value="CYTOCHROME_B561"/>
    <property type="match status" value="1"/>
</dbReference>
<accession>A0A6P8KUT2</accession>
<evidence type="ECO:0000256" key="12">
    <source>
        <dbReference type="SAM" id="Phobius"/>
    </source>
</evidence>
<dbReference type="Pfam" id="PF03188">
    <property type="entry name" value="Cytochrom_B561"/>
    <property type="match status" value="1"/>
</dbReference>
<evidence type="ECO:0000313" key="14">
    <source>
        <dbReference type="Proteomes" id="UP000515162"/>
    </source>
</evidence>
<dbReference type="CDD" id="cd08554">
    <property type="entry name" value="Cyt_b561"/>
    <property type="match status" value="1"/>
</dbReference>
<evidence type="ECO:0000256" key="7">
    <source>
        <dbReference type="ARBA" id="ARBA00022982"/>
    </source>
</evidence>
<reference evidence="15" key="1">
    <citation type="submission" date="2025-08" db="UniProtKB">
        <authorList>
            <consortium name="RefSeq"/>
        </authorList>
    </citation>
    <scope>IDENTIFICATION</scope>
    <source>
        <strain evidence="15">Mau12</strain>
        <tissue evidence="15">Whole Body</tissue>
    </source>
</reference>
<evidence type="ECO:0000256" key="11">
    <source>
        <dbReference type="ARBA" id="ARBA00024225"/>
    </source>
</evidence>
<keyword evidence="5 12" id="KW-0812">Transmembrane</keyword>
<keyword evidence="3" id="KW-0813">Transport</keyword>
<dbReference type="GO" id="GO:0140575">
    <property type="term" value="F:transmembrane monodehydroascorbate reductase activity"/>
    <property type="evidence" value="ECO:0007669"/>
    <property type="project" value="InterPro"/>
</dbReference>
<keyword evidence="4" id="KW-0349">Heme</keyword>
<dbReference type="GeneID" id="117151035"/>
<keyword evidence="9" id="KW-0408">Iron</keyword>
<evidence type="ECO:0000259" key="13">
    <source>
        <dbReference type="PROSITE" id="PS50939"/>
    </source>
</evidence>
<evidence type="ECO:0000256" key="2">
    <source>
        <dbReference type="ARBA" id="ARBA00004141"/>
    </source>
</evidence>
<proteinExistence type="predicted"/>